<feature type="transmembrane region" description="Helical" evidence="1">
    <location>
        <begin position="68"/>
        <end position="86"/>
    </location>
</feature>
<keyword evidence="1" id="KW-0812">Transmembrane</keyword>
<feature type="domain" description="EamA" evidence="2">
    <location>
        <begin position="10"/>
        <end position="137"/>
    </location>
</feature>
<dbReference type="InterPro" id="IPR000620">
    <property type="entry name" value="EamA_dom"/>
</dbReference>
<keyword evidence="1" id="KW-1133">Transmembrane helix</keyword>
<comment type="caution">
    <text evidence="3">The sequence shown here is derived from an EMBL/GenBank/DDBJ whole genome shotgun (WGS) entry which is preliminary data.</text>
</comment>
<feature type="transmembrane region" description="Helical" evidence="1">
    <location>
        <begin position="7"/>
        <end position="26"/>
    </location>
</feature>
<dbReference type="GeneID" id="80802239"/>
<evidence type="ECO:0000259" key="2">
    <source>
        <dbReference type="Pfam" id="PF00892"/>
    </source>
</evidence>
<protein>
    <submittedName>
        <fullName evidence="3">EamA/RhaT family transporter</fullName>
    </submittedName>
</protein>
<dbReference type="Proteomes" id="UP000220246">
    <property type="component" value="Unassembled WGS sequence"/>
</dbReference>
<organism evidence="3 4">
    <name type="scientific">Comamonas terrigena</name>
    <dbReference type="NCBI Taxonomy" id="32013"/>
    <lineage>
        <taxon>Bacteria</taxon>
        <taxon>Pseudomonadati</taxon>
        <taxon>Pseudomonadota</taxon>
        <taxon>Betaproteobacteria</taxon>
        <taxon>Burkholderiales</taxon>
        <taxon>Comamonadaceae</taxon>
        <taxon>Comamonas</taxon>
    </lineage>
</organism>
<evidence type="ECO:0000313" key="4">
    <source>
        <dbReference type="Proteomes" id="UP000220246"/>
    </source>
</evidence>
<feature type="transmembrane region" description="Helical" evidence="1">
    <location>
        <begin position="250"/>
        <end position="273"/>
    </location>
</feature>
<feature type="transmembrane region" description="Helical" evidence="1">
    <location>
        <begin position="224"/>
        <end position="243"/>
    </location>
</feature>
<name>A0A2A7UXT2_COMTR</name>
<dbReference type="Pfam" id="PF00892">
    <property type="entry name" value="EamA"/>
    <property type="match status" value="1"/>
</dbReference>
<feature type="transmembrane region" description="Helical" evidence="1">
    <location>
        <begin position="154"/>
        <end position="175"/>
    </location>
</feature>
<gene>
    <name evidence="3" type="ORF">CRM82_16610</name>
</gene>
<feature type="transmembrane region" description="Helical" evidence="1">
    <location>
        <begin position="187"/>
        <end position="212"/>
    </location>
</feature>
<keyword evidence="4" id="KW-1185">Reference proteome</keyword>
<dbReference type="SUPFAM" id="SSF103481">
    <property type="entry name" value="Multidrug resistance efflux transporter EmrE"/>
    <property type="match status" value="2"/>
</dbReference>
<keyword evidence="1" id="KW-0472">Membrane</keyword>
<accession>A0A2A7UXT2</accession>
<dbReference type="AlphaFoldDB" id="A0A2A7UXT2"/>
<feature type="transmembrane region" description="Helical" evidence="1">
    <location>
        <begin position="279"/>
        <end position="298"/>
    </location>
</feature>
<dbReference type="STRING" id="1219032.GCA_001515545_00678"/>
<proteinExistence type="predicted"/>
<evidence type="ECO:0000313" key="3">
    <source>
        <dbReference type="EMBL" id="PEH89996.1"/>
    </source>
</evidence>
<dbReference type="InterPro" id="IPR037185">
    <property type="entry name" value="EmrE-like"/>
</dbReference>
<feature type="transmembrane region" description="Helical" evidence="1">
    <location>
        <begin position="122"/>
        <end position="142"/>
    </location>
</feature>
<dbReference type="RefSeq" id="WP_066533501.1">
    <property type="nucleotide sequence ID" value="NZ_PDEA01000001.1"/>
</dbReference>
<reference evidence="4" key="1">
    <citation type="submission" date="2017-09" db="EMBL/GenBank/DDBJ databases">
        <title>FDA dAtabase for Regulatory Grade micrObial Sequences (FDA-ARGOS): Supporting development and validation of Infectious Disease Dx tests.</title>
        <authorList>
            <person name="Minogue T."/>
            <person name="Wolcott M."/>
            <person name="Wasieloski L."/>
            <person name="Aguilar W."/>
            <person name="Moore D."/>
            <person name="Tallon L."/>
            <person name="Sadzewicz L."/>
            <person name="Ott S."/>
            <person name="Zhao X."/>
            <person name="Nagaraj S."/>
            <person name="Vavikolanu K."/>
            <person name="Aluvathingal J."/>
            <person name="Nadendla S."/>
            <person name="Sichtig H."/>
        </authorList>
    </citation>
    <scope>NUCLEOTIDE SEQUENCE [LARGE SCALE GENOMIC DNA]</scope>
    <source>
        <strain evidence="4">FDAARGOS_394</strain>
    </source>
</reference>
<dbReference type="EMBL" id="PDEA01000001">
    <property type="protein sequence ID" value="PEH89996.1"/>
    <property type="molecule type" value="Genomic_DNA"/>
</dbReference>
<feature type="transmembrane region" description="Helical" evidence="1">
    <location>
        <begin position="38"/>
        <end position="56"/>
    </location>
</feature>
<evidence type="ECO:0000256" key="1">
    <source>
        <dbReference type="SAM" id="Phobius"/>
    </source>
</evidence>
<dbReference type="OrthoDB" id="5295396at2"/>
<feature type="transmembrane region" description="Helical" evidence="1">
    <location>
        <begin position="92"/>
        <end position="110"/>
    </location>
</feature>
<sequence length="301" mass="31303">MFSNSTVAPVLALLLNCVVWGVSWWPLKQLQGMGMHPLWATAVIYLVVAVVVAVWRPSAVRLLARTPALWWILMASGFTNAAFNWAVGIGDVVRVVLLFYLMPLWSLPLARLLLQERMTAPAVLRAVLTVIGAAFVLMQPGASTDTSPGSPAQPVLADVLATLSGFAFALNTVMLRRGAALPSEGRAIAMFLGGAMVAGTAAIAFSCGAAAATMEVSFPSASGPWLVLVAGLAVAFLASNLCLQYGAARLTARVTAVVMPCEVVFAAVTAVWWGGAAVHAGLMVGGALILSAAFASVLGRR</sequence>
<dbReference type="GO" id="GO:0016020">
    <property type="term" value="C:membrane"/>
    <property type="evidence" value="ECO:0007669"/>
    <property type="project" value="InterPro"/>
</dbReference>